<name>A0A857FPH6_KOMXY</name>
<dbReference type="InterPro" id="IPR007820">
    <property type="entry name" value="AbrB_fam"/>
</dbReference>
<gene>
    <name evidence="2" type="ORF">FMA36_12510</name>
</gene>
<evidence type="ECO:0000313" key="2">
    <source>
        <dbReference type="EMBL" id="QHC36208.1"/>
    </source>
</evidence>
<keyword evidence="1" id="KW-0472">Membrane</keyword>
<feature type="transmembrane region" description="Helical" evidence="1">
    <location>
        <begin position="47"/>
        <end position="64"/>
    </location>
</feature>
<feature type="transmembrane region" description="Helical" evidence="1">
    <location>
        <begin position="70"/>
        <end position="91"/>
    </location>
</feature>
<dbReference type="NCBIfam" id="TIGR03082">
    <property type="entry name" value="Gneg_AbrB_dup"/>
    <property type="match status" value="2"/>
</dbReference>
<evidence type="ECO:0000313" key="3">
    <source>
        <dbReference type="Proteomes" id="UP000464674"/>
    </source>
</evidence>
<feature type="transmembrane region" description="Helical" evidence="1">
    <location>
        <begin position="203"/>
        <end position="221"/>
    </location>
</feature>
<feature type="transmembrane region" description="Helical" evidence="1">
    <location>
        <begin position="338"/>
        <end position="358"/>
    </location>
</feature>
<dbReference type="EMBL" id="CP041348">
    <property type="protein sequence ID" value="QHC36208.1"/>
    <property type="molecule type" value="Genomic_DNA"/>
</dbReference>
<dbReference type="PIRSF" id="PIRSF038991">
    <property type="entry name" value="Protein_AbrB"/>
    <property type="match status" value="1"/>
</dbReference>
<feature type="transmembrane region" description="Helical" evidence="1">
    <location>
        <begin position="166"/>
        <end position="183"/>
    </location>
</feature>
<dbReference type="GO" id="GO:0010468">
    <property type="term" value="P:regulation of gene expression"/>
    <property type="evidence" value="ECO:0007669"/>
    <property type="project" value="InterPro"/>
</dbReference>
<evidence type="ECO:0000256" key="1">
    <source>
        <dbReference type="SAM" id="Phobius"/>
    </source>
</evidence>
<dbReference type="RefSeq" id="WP_159262672.1">
    <property type="nucleotide sequence ID" value="NZ_CP041348.1"/>
</dbReference>
<dbReference type="Proteomes" id="UP000464674">
    <property type="component" value="Chromosome"/>
</dbReference>
<dbReference type="Pfam" id="PF05145">
    <property type="entry name" value="AbrB"/>
    <property type="match status" value="1"/>
</dbReference>
<dbReference type="PANTHER" id="PTHR38457">
    <property type="entry name" value="REGULATOR ABRB-RELATED"/>
    <property type="match status" value="1"/>
</dbReference>
<dbReference type="PANTHER" id="PTHR38457:SF1">
    <property type="entry name" value="REGULATOR ABRB-RELATED"/>
    <property type="match status" value="1"/>
</dbReference>
<feature type="transmembrane region" description="Helical" evidence="1">
    <location>
        <begin position="103"/>
        <end position="129"/>
    </location>
</feature>
<protein>
    <submittedName>
        <fullName evidence="2">AbrB family transcriptional regulator</fullName>
    </submittedName>
</protein>
<proteinExistence type="predicted"/>
<accession>A0A857FPH6</accession>
<keyword evidence="1" id="KW-1133">Transmembrane helix</keyword>
<dbReference type="GO" id="GO:0016020">
    <property type="term" value="C:membrane"/>
    <property type="evidence" value="ECO:0007669"/>
    <property type="project" value="InterPro"/>
</dbReference>
<keyword evidence="1" id="KW-0812">Transmembrane</keyword>
<sequence>MPDPTLSPAPNAASTRLSFRNDNIYVKWCCLLALSVAFTVPLHALHLPAAILIGPMFAAVVLAVNEVHLPIPGCAFLLAQGIVGCMIARSLQLSIFAKVMGEGPLFLGGVMCVIVLCTLIGFCLARWKVLPGSTALWGASPGAATVMTLMSQAYGADMRLVAFMQYFRAAAVAIAATTMARSTTPVTADGADAFWAMPASAPAFGVTIGVIVAGVCLAHILRLSAGALMLPLILATGLQDAGLLSIDLPPWFLAAGYAVLGWGIGLRFTRTTLHYAARAFPYILMAIALMIAGCGVMALALVRFRHVSLLTAYLATSPGGEDTVAIIAATTPGVDVPFVMAMQTVRFVLVLFTGPLLARVLSRWVER</sequence>
<dbReference type="OrthoDB" id="9809910at2"/>
<dbReference type="InterPro" id="IPR017516">
    <property type="entry name" value="AbrB_dup"/>
</dbReference>
<organism evidence="2 3">
    <name type="scientific">Komagataeibacter xylinus</name>
    <name type="common">Gluconacetobacter xylinus</name>
    <dbReference type="NCBI Taxonomy" id="28448"/>
    <lineage>
        <taxon>Bacteria</taxon>
        <taxon>Pseudomonadati</taxon>
        <taxon>Pseudomonadota</taxon>
        <taxon>Alphaproteobacteria</taxon>
        <taxon>Acetobacterales</taxon>
        <taxon>Acetobacteraceae</taxon>
        <taxon>Komagataeibacter</taxon>
    </lineage>
</organism>
<feature type="transmembrane region" description="Helical" evidence="1">
    <location>
        <begin position="280"/>
        <end position="302"/>
    </location>
</feature>
<feature type="transmembrane region" description="Helical" evidence="1">
    <location>
        <begin position="251"/>
        <end position="268"/>
    </location>
</feature>
<dbReference type="AlphaFoldDB" id="A0A857FPH6"/>
<reference evidence="2 3" key="1">
    <citation type="journal article" date="2020" name="Carbohydr. Polym.">
        <title>Characterization and optimization of production of bacterial cellulose from strain CGMCC 17276 based on whole-genome analysis.</title>
        <authorList>
            <person name="Lu T."/>
            <person name="Gao H."/>
            <person name="Liao B."/>
            <person name="Wu J."/>
            <person name="Zhang W."/>
            <person name="Huang J."/>
            <person name="Liu M."/>
            <person name="Huang J."/>
            <person name="Chang Z."/>
            <person name="Jin M."/>
            <person name="Yi Z."/>
            <person name="Jiang D."/>
        </authorList>
    </citation>
    <scope>NUCLEOTIDE SEQUENCE [LARGE SCALE GENOMIC DNA]</scope>
    <source>
        <strain evidence="2 3">CGMCC 17276</strain>
    </source>
</reference>